<dbReference type="Proteomes" id="UP001378242">
    <property type="component" value="Unassembled WGS sequence"/>
</dbReference>
<feature type="region of interest" description="Disordered" evidence="1">
    <location>
        <begin position="65"/>
        <end position="97"/>
    </location>
</feature>
<gene>
    <name evidence="2" type="ORF">V6243_02600</name>
</gene>
<protein>
    <submittedName>
        <fullName evidence="2">Uncharacterized protein</fullName>
    </submittedName>
</protein>
<organism evidence="2 3">
    <name type="scientific">Cobetia marina</name>
    <name type="common">Deleya marina</name>
    <dbReference type="NCBI Taxonomy" id="28258"/>
    <lineage>
        <taxon>Bacteria</taxon>
        <taxon>Pseudomonadati</taxon>
        <taxon>Pseudomonadota</taxon>
        <taxon>Gammaproteobacteria</taxon>
        <taxon>Oceanospirillales</taxon>
        <taxon>Halomonadaceae</taxon>
        <taxon>Cobetia</taxon>
    </lineage>
</organism>
<proteinExistence type="predicted"/>
<name>A0ABU9GB60_COBMA</name>
<feature type="compositionally biased region" description="Basic and acidic residues" evidence="1">
    <location>
        <begin position="65"/>
        <end position="85"/>
    </location>
</feature>
<accession>A0ABU9GB60</accession>
<evidence type="ECO:0000313" key="2">
    <source>
        <dbReference type="EMBL" id="MEL0615706.1"/>
    </source>
</evidence>
<sequence>MFSTSIPTSNGPRCPECNESLHWPACDLPDEHLLKCPNGHVLCSMGDFRLAAREMALQEEFRLTRDGARSHAQRRPLEHSARNRQDAIVSGERISAA</sequence>
<evidence type="ECO:0000313" key="3">
    <source>
        <dbReference type="Proteomes" id="UP001378242"/>
    </source>
</evidence>
<reference evidence="2 3" key="1">
    <citation type="submission" date="2024-02" db="EMBL/GenBank/DDBJ databases">
        <title>Bacteria isolated from the canopy kelp, Nereocystis luetkeana.</title>
        <authorList>
            <person name="Pfister C.A."/>
            <person name="Younker I.T."/>
            <person name="Light S.H."/>
        </authorList>
    </citation>
    <scope>NUCLEOTIDE SEQUENCE [LARGE SCALE GENOMIC DNA]</scope>
    <source>
        <strain evidence="2 3">TI.5.07</strain>
    </source>
</reference>
<evidence type="ECO:0000256" key="1">
    <source>
        <dbReference type="SAM" id="MobiDB-lite"/>
    </source>
</evidence>
<dbReference type="RefSeq" id="WP_136939025.1">
    <property type="nucleotide sequence ID" value="NZ_BJOH01000039.1"/>
</dbReference>
<dbReference type="GeneID" id="43179669"/>
<dbReference type="EMBL" id="JBAKAP010000002">
    <property type="protein sequence ID" value="MEL0615706.1"/>
    <property type="molecule type" value="Genomic_DNA"/>
</dbReference>
<keyword evidence="3" id="KW-1185">Reference proteome</keyword>
<comment type="caution">
    <text evidence="2">The sequence shown here is derived from an EMBL/GenBank/DDBJ whole genome shotgun (WGS) entry which is preliminary data.</text>
</comment>